<evidence type="ECO:0000259" key="5">
    <source>
        <dbReference type="Pfam" id="PF18559"/>
    </source>
</evidence>
<organism evidence="6 7">
    <name type="scientific">Novosphingobium taihuense</name>
    <dbReference type="NCBI Taxonomy" id="260085"/>
    <lineage>
        <taxon>Bacteria</taxon>
        <taxon>Pseudomonadati</taxon>
        <taxon>Pseudomonadota</taxon>
        <taxon>Alphaproteobacteria</taxon>
        <taxon>Sphingomonadales</taxon>
        <taxon>Sphingomonadaceae</taxon>
        <taxon>Novosphingobium</taxon>
    </lineage>
</organism>
<evidence type="ECO:0000259" key="3">
    <source>
        <dbReference type="Pfam" id="PF00933"/>
    </source>
</evidence>
<feature type="domain" description="Glycoside hydrolase family 3 N-terminal" evidence="3">
    <location>
        <begin position="69"/>
        <end position="390"/>
    </location>
</feature>
<feature type="chain" id="PRO_5031020455" evidence="2">
    <location>
        <begin position="33"/>
        <end position="809"/>
    </location>
</feature>
<evidence type="ECO:0000313" key="6">
    <source>
        <dbReference type="EMBL" id="MBB4612328.1"/>
    </source>
</evidence>
<dbReference type="SUPFAM" id="SSF52279">
    <property type="entry name" value="Beta-D-glucan exohydrolase, C-terminal domain"/>
    <property type="match status" value="1"/>
</dbReference>
<evidence type="ECO:0000313" key="7">
    <source>
        <dbReference type="Proteomes" id="UP000538566"/>
    </source>
</evidence>
<dbReference type="PANTHER" id="PTHR30620">
    <property type="entry name" value="PERIPLASMIC BETA-GLUCOSIDASE-RELATED"/>
    <property type="match status" value="1"/>
</dbReference>
<dbReference type="Pfam" id="PF01915">
    <property type="entry name" value="Glyco_hydro_3_C"/>
    <property type="match status" value="1"/>
</dbReference>
<feature type="domain" description="ExoP galactose-binding-like" evidence="5">
    <location>
        <begin position="674"/>
        <end position="793"/>
    </location>
</feature>
<dbReference type="Pfam" id="PF18559">
    <property type="entry name" value="Exop_C"/>
    <property type="match status" value="1"/>
</dbReference>
<dbReference type="InterPro" id="IPR002772">
    <property type="entry name" value="Glyco_hydro_3_C"/>
</dbReference>
<keyword evidence="2" id="KW-0732">Signal</keyword>
<evidence type="ECO:0000259" key="4">
    <source>
        <dbReference type="Pfam" id="PF01915"/>
    </source>
</evidence>
<accession>A0A7W7A8H1</accession>
<dbReference type="InterPro" id="IPR036962">
    <property type="entry name" value="Glyco_hydro_3_N_sf"/>
</dbReference>
<dbReference type="InterPro" id="IPR036881">
    <property type="entry name" value="Glyco_hydro_3_C_sf"/>
</dbReference>
<dbReference type="SUPFAM" id="SSF51445">
    <property type="entry name" value="(Trans)glycosidases"/>
    <property type="match status" value="1"/>
</dbReference>
<dbReference type="RefSeq" id="WP_246415394.1">
    <property type="nucleotide sequence ID" value="NZ_JACHOA010000001.1"/>
</dbReference>
<dbReference type="PANTHER" id="PTHR30620:SF77">
    <property type="entry name" value="LYSOSOMAL BETA GLUCOSIDASE-LIKE"/>
    <property type="match status" value="1"/>
</dbReference>
<feature type="domain" description="Glycoside hydrolase family 3 C-terminal" evidence="4">
    <location>
        <begin position="427"/>
        <end position="632"/>
    </location>
</feature>
<keyword evidence="6" id="KW-0326">Glycosidase</keyword>
<dbReference type="PRINTS" id="PR00133">
    <property type="entry name" value="GLHYDRLASE3"/>
</dbReference>
<dbReference type="Pfam" id="PF00933">
    <property type="entry name" value="Glyco_hydro_3"/>
    <property type="match status" value="1"/>
</dbReference>
<evidence type="ECO:0000256" key="1">
    <source>
        <dbReference type="ARBA" id="ARBA00022801"/>
    </source>
</evidence>
<dbReference type="Gene3D" id="3.20.20.300">
    <property type="entry name" value="Glycoside hydrolase, family 3, N-terminal domain"/>
    <property type="match status" value="1"/>
</dbReference>
<sequence>MSKGTTARLKSGMKAGLLASSLLLLGSTALQAAEGGVADPANWPAARSPAALTDRATERAINRLIKRMTLEQKVGQVIQGDISSVTPADLERYPLGSILAGGNSGPYGDERADAAKWLKLVTEYRAASRKVGAGVPILFGVDAVHGHSNLPGATIFPHNVGLGATHDPELIHRIGKATAAEVAGSGIEWTFAPTLATPQDLRWGRAYEGYSSDPAVIAAYSKAMVEGLQGPLRLGKPLPAAKVAASAKHFLADGGTEAGKDQGDAKLPEAELVRLHAQGYPPAIDAGALTVMASFSSWNGVKNHGNRSLLTDVLKGRMGFTGLIVGDWNGHGQIPGCTTTDCAAAINAGLDLYMAPDSWKGLFDNTVREVRDGTIPMARLDDAVRRVLRVKYKLGLMGAKPVGRGDPAAVGAQAHLDIAREAVAKSLVLLKNEGSVLPIRPGAKVLVTGPGADSMAMQAGGWTITWQGTDTSAADFPKGRTIGRAIVEAVSAAGGKAEIASDVPAKKPDVAVVVFGEQPYAEFQGDVPNLMFHPREGELELMKRLKAQGVPVVAVFLSGRPMFVGPELNLADAFVAAWQPGSQGQGVADVLVAGKDGKPVRDFTGTLSFDWPQDARSPMVEPLWRVGHGLSYAKPAKVGAVNEDPRVELGSALSETTFIRAGKVIDPWRLGLDSTVTMRAVDVAAQEDARQFSWSGKGDFALDGPPVDMQRHLNGGFALRLDWRPDARGSGPVTVSFAGVRLDVSQSLGAVGKPATLRIPLTCFAAHGAKLQAVGSPLRMGADKGFVVSLRNAGIEGVGETYACPPLAN</sequence>
<evidence type="ECO:0000256" key="2">
    <source>
        <dbReference type="SAM" id="SignalP"/>
    </source>
</evidence>
<keyword evidence="1 6" id="KW-0378">Hydrolase</keyword>
<name>A0A7W7A8H1_9SPHN</name>
<dbReference type="InterPro" id="IPR051915">
    <property type="entry name" value="Cellulose_Degrad_GH3"/>
</dbReference>
<protein>
    <submittedName>
        <fullName evidence="6">Beta-glucosidase</fullName>
        <ecNumber evidence="6">3.2.1.21</ecNumber>
    </submittedName>
</protein>
<proteinExistence type="predicted"/>
<dbReference type="InterPro" id="IPR017853">
    <property type="entry name" value="GH"/>
</dbReference>
<dbReference type="InterPro" id="IPR001764">
    <property type="entry name" value="Glyco_hydro_3_N"/>
</dbReference>
<comment type="caution">
    <text evidence="6">The sequence shown here is derived from an EMBL/GenBank/DDBJ whole genome shotgun (WGS) entry which is preliminary data.</text>
</comment>
<reference evidence="6 7" key="1">
    <citation type="submission" date="2020-08" db="EMBL/GenBank/DDBJ databases">
        <title>Genomic Encyclopedia of Type Strains, Phase IV (KMG-IV): sequencing the most valuable type-strain genomes for metagenomic binning, comparative biology and taxonomic classification.</title>
        <authorList>
            <person name="Goeker M."/>
        </authorList>
    </citation>
    <scope>NUCLEOTIDE SEQUENCE [LARGE SCALE GENOMIC DNA]</scope>
    <source>
        <strain evidence="6 7">DSM 17507</strain>
    </source>
</reference>
<dbReference type="InterPro" id="IPR041443">
    <property type="entry name" value="Exop_C"/>
</dbReference>
<dbReference type="Gene3D" id="3.40.50.1700">
    <property type="entry name" value="Glycoside hydrolase family 3 C-terminal domain"/>
    <property type="match status" value="1"/>
</dbReference>
<dbReference type="AlphaFoldDB" id="A0A7W7A8H1"/>
<dbReference type="EMBL" id="JACHOA010000001">
    <property type="protein sequence ID" value="MBB4612328.1"/>
    <property type="molecule type" value="Genomic_DNA"/>
</dbReference>
<dbReference type="GO" id="GO:0008422">
    <property type="term" value="F:beta-glucosidase activity"/>
    <property type="evidence" value="ECO:0007669"/>
    <property type="project" value="UniProtKB-EC"/>
</dbReference>
<dbReference type="Proteomes" id="UP000538566">
    <property type="component" value="Unassembled WGS sequence"/>
</dbReference>
<dbReference type="Gene3D" id="2.60.120.430">
    <property type="entry name" value="Galactose-binding lectin"/>
    <property type="match status" value="1"/>
</dbReference>
<feature type="signal peptide" evidence="2">
    <location>
        <begin position="1"/>
        <end position="32"/>
    </location>
</feature>
<dbReference type="EC" id="3.2.1.21" evidence="6"/>
<gene>
    <name evidence="6" type="ORF">GGR37_000574</name>
</gene>
<dbReference type="GO" id="GO:0009251">
    <property type="term" value="P:glucan catabolic process"/>
    <property type="evidence" value="ECO:0007669"/>
    <property type="project" value="TreeGrafter"/>
</dbReference>
<keyword evidence="7" id="KW-1185">Reference proteome</keyword>